<reference evidence="1" key="1">
    <citation type="submission" date="2013-08" db="EMBL/GenBank/DDBJ databases">
        <authorList>
            <person name="Mendez C."/>
            <person name="Richter M."/>
            <person name="Ferrer M."/>
            <person name="Sanchez J."/>
        </authorList>
    </citation>
    <scope>NUCLEOTIDE SEQUENCE</scope>
</reference>
<keyword evidence="1" id="KW-0808">Transferase</keyword>
<comment type="caution">
    <text evidence="1">The sequence shown here is derived from an EMBL/GenBank/DDBJ whole genome shotgun (WGS) entry which is preliminary data.</text>
</comment>
<dbReference type="EMBL" id="AUZZ01004226">
    <property type="protein sequence ID" value="EQD54388.1"/>
    <property type="molecule type" value="Genomic_DNA"/>
</dbReference>
<name>T1BJH5_9ZZZZ</name>
<dbReference type="GO" id="GO:0008168">
    <property type="term" value="F:methyltransferase activity"/>
    <property type="evidence" value="ECO:0007669"/>
    <property type="project" value="UniProtKB-KW"/>
</dbReference>
<protein>
    <submittedName>
        <fullName evidence="1">N-6 DNA methylase</fullName>
    </submittedName>
</protein>
<gene>
    <name evidence="1" type="ORF">B1B_10259</name>
    <name evidence="2" type="ORF">B2A_06026</name>
</gene>
<dbReference type="GO" id="GO:0032259">
    <property type="term" value="P:methylation"/>
    <property type="evidence" value="ECO:0007669"/>
    <property type="project" value="UniProtKB-KW"/>
</dbReference>
<sequence length="185" mass="20930">MSLHVDAETMARLMDEKAWAKLTPESQAAWKRALKPHMGSIHPFAWAESFVDETAKKDAAIGKIAKAFIKALINAFGVRDPDGEPVLDADSNPMPDTDLTDYENVPFLEDIRDYFAREVLPHVPDAWIDETYVDKKDQSVGLVGYEINFNRFFYKYVPPRKLEEIDAELKQVEGEIAALLGEVTE</sequence>
<evidence type="ECO:0000313" key="1">
    <source>
        <dbReference type="EMBL" id="EQD53409.1"/>
    </source>
</evidence>
<proteinExistence type="predicted"/>
<organism evidence="1">
    <name type="scientific">mine drainage metagenome</name>
    <dbReference type="NCBI Taxonomy" id="410659"/>
    <lineage>
        <taxon>unclassified sequences</taxon>
        <taxon>metagenomes</taxon>
        <taxon>ecological metagenomes</taxon>
    </lineage>
</organism>
<evidence type="ECO:0000313" key="2">
    <source>
        <dbReference type="EMBL" id="EQD54388.1"/>
    </source>
</evidence>
<accession>T1BJH5</accession>
<keyword evidence="1" id="KW-0489">Methyltransferase</keyword>
<dbReference type="AlphaFoldDB" id="T1BJH5"/>
<dbReference type="EMBL" id="AUZY01006738">
    <property type="protein sequence ID" value="EQD53409.1"/>
    <property type="molecule type" value="Genomic_DNA"/>
</dbReference>
<reference evidence="1" key="2">
    <citation type="journal article" date="2014" name="ISME J.">
        <title>Microbial stratification in low pH oxic and suboxic macroscopic growths along an acid mine drainage.</title>
        <authorList>
            <person name="Mendez-Garcia C."/>
            <person name="Mesa V."/>
            <person name="Sprenger R.R."/>
            <person name="Richter M."/>
            <person name="Diez M.S."/>
            <person name="Solano J."/>
            <person name="Bargiela R."/>
            <person name="Golyshina O.V."/>
            <person name="Manteca A."/>
            <person name="Ramos J.L."/>
            <person name="Gallego J.R."/>
            <person name="Llorente I."/>
            <person name="Martins Dos Santos V.A."/>
            <person name="Jensen O.N."/>
            <person name="Pelaez A.I."/>
            <person name="Sanchez J."/>
            <person name="Ferrer M."/>
        </authorList>
    </citation>
    <scope>NUCLEOTIDE SEQUENCE</scope>
</reference>